<keyword evidence="2" id="KW-1133">Transmembrane helix</keyword>
<name>A0A9P5PGW8_9AGAR</name>
<keyword evidence="4" id="KW-1185">Reference proteome</keyword>
<gene>
    <name evidence="3" type="ORF">BDP27DRAFT_1451991</name>
</gene>
<feature type="region of interest" description="Disordered" evidence="1">
    <location>
        <begin position="142"/>
        <end position="163"/>
    </location>
</feature>
<evidence type="ECO:0000313" key="3">
    <source>
        <dbReference type="EMBL" id="KAF9061895.1"/>
    </source>
</evidence>
<feature type="compositionally biased region" description="Basic and acidic residues" evidence="1">
    <location>
        <begin position="149"/>
        <end position="163"/>
    </location>
</feature>
<accession>A0A9P5PGW8</accession>
<reference evidence="3" key="1">
    <citation type="submission" date="2020-11" db="EMBL/GenBank/DDBJ databases">
        <authorList>
            <consortium name="DOE Joint Genome Institute"/>
            <person name="Ahrendt S."/>
            <person name="Riley R."/>
            <person name="Andreopoulos W."/>
            <person name="Labutti K."/>
            <person name="Pangilinan J."/>
            <person name="Ruiz-Duenas F.J."/>
            <person name="Barrasa J.M."/>
            <person name="Sanchez-Garcia M."/>
            <person name="Camarero S."/>
            <person name="Miyauchi S."/>
            <person name="Serrano A."/>
            <person name="Linde D."/>
            <person name="Babiker R."/>
            <person name="Drula E."/>
            <person name="Ayuso-Fernandez I."/>
            <person name="Pacheco R."/>
            <person name="Padilla G."/>
            <person name="Ferreira P."/>
            <person name="Barriuso J."/>
            <person name="Kellner H."/>
            <person name="Castanera R."/>
            <person name="Alfaro M."/>
            <person name="Ramirez L."/>
            <person name="Pisabarro A.G."/>
            <person name="Kuo A."/>
            <person name="Tritt A."/>
            <person name="Lipzen A."/>
            <person name="He G."/>
            <person name="Yan M."/>
            <person name="Ng V."/>
            <person name="Cullen D."/>
            <person name="Martin F."/>
            <person name="Rosso M.-N."/>
            <person name="Henrissat B."/>
            <person name="Hibbett D."/>
            <person name="Martinez A.T."/>
            <person name="Grigoriev I.V."/>
        </authorList>
    </citation>
    <scope>NUCLEOTIDE SEQUENCE</scope>
    <source>
        <strain evidence="3">AH 40177</strain>
    </source>
</reference>
<dbReference type="OrthoDB" id="2753342at2759"/>
<sequence length="163" mass="17691">MASSYSFEEHDDLLERSKGLIVACMWRSHCRLLAAGVPDLRSASAYVRVGAAIINSALINVVWLLSIFVTSNVSSVAYQMLDASYVCITGLIFSAVIVSASRPLSSESFQVTPMSFAREFPPYSMPSTDSLLSTNHMLEAGVQPAESSSLDRSDNEMSPKETV</sequence>
<evidence type="ECO:0000256" key="2">
    <source>
        <dbReference type="SAM" id="Phobius"/>
    </source>
</evidence>
<dbReference type="AlphaFoldDB" id="A0A9P5PGW8"/>
<keyword evidence="2" id="KW-0812">Transmembrane</keyword>
<comment type="caution">
    <text evidence="3">The sequence shown here is derived from an EMBL/GenBank/DDBJ whole genome shotgun (WGS) entry which is preliminary data.</text>
</comment>
<dbReference type="Proteomes" id="UP000772434">
    <property type="component" value="Unassembled WGS sequence"/>
</dbReference>
<feature type="transmembrane region" description="Helical" evidence="2">
    <location>
        <begin position="49"/>
        <end position="71"/>
    </location>
</feature>
<keyword evidence="2" id="KW-0472">Membrane</keyword>
<evidence type="ECO:0000313" key="4">
    <source>
        <dbReference type="Proteomes" id="UP000772434"/>
    </source>
</evidence>
<protein>
    <submittedName>
        <fullName evidence="3">Uncharacterized protein</fullName>
    </submittedName>
</protein>
<feature type="transmembrane region" description="Helical" evidence="2">
    <location>
        <begin position="83"/>
        <end position="100"/>
    </location>
</feature>
<organism evidence="3 4">
    <name type="scientific">Rhodocollybia butyracea</name>
    <dbReference type="NCBI Taxonomy" id="206335"/>
    <lineage>
        <taxon>Eukaryota</taxon>
        <taxon>Fungi</taxon>
        <taxon>Dikarya</taxon>
        <taxon>Basidiomycota</taxon>
        <taxon>Agaricomycotina</taxon>
        <taxon>Agaricomycetes</taxon>
        <taxon>Agaricomycetidae</taxon>
        <taxon>Agaricales</taxon>
        <taxon>Marasmiineae</taxon>
        <taxon>Omphalotaceae</taxon>
        <taxon>Rhodocollybia</taxon>
    </lineage>
</organism>
<dbReference type="EMBL" id="JADNRY010000187">
    <property type="protein sequence ID" value="KAF9061895.1"/>
    <property type="molecule type" value="Genomic_DNA"/>
</dbReference>
<evidence type="ECO:0000256" key="1">
    <source>
        <dbReference type="SAM" id="MobiDB-lite"/>
    </source>
</evidence>
<proteinExistence type="predicted"/>